<dbReference type="InterPro" id="IPR014105">
    <property type="entry name" value="Carotenoid/retinoid_OxRdtase"/>
</dbReference>
<dbReference type="InterPro" id="IPR002937">
    <property type="entry name" value="Amino_oxidase"/>
</dbReference>
<dbReference type="OrthoDB" id="9774675at2"/>
<dbReference type="Proteomes" id="UP000253209">
    <property type="component" value="Unassembled WGS sequence"/>
</dbReference>
<evidence type="ECO:0000256" key="3">
    <source>
        <dbReference type="ARBA" id="ARBA00022746"/>
    </source>
</evidence>
<keyword evidence="3 5" id="KW-0125">Carotenoid biosynthesis</keyword>
<dbReference type="GO" id="GO:0016491">
    <property type="term" value="F:oxidoreductase activity"/>
    <property type="evidence" value="ECO:0007669"/>
    <property type="project" value="UniProtKB-KW"/>
</dbReference>
<evidence type="ECO:0000256" key="5">
    <source>
        <dbReference type="RuleBase" id="RU362075"/>
    </source>
</evidence>
<feature type="domain" description="Amine oxidase" evidence="6">
    <location>
        <begin position="13"/>
        <end position="486"/>
    </location>
</feature>
<dbReference type="EMBL" id="QGDC01000003">
    <property type="protein sequence ID" value="RCH55515.1"/>
    <property type="molecule type" value="Genomic_DNA"/>
</dbReference>
<protein>
    <submittedName>
        <fullName evidence="7">Phytoene desaturase</fullName>
    </submittedName>
</protein>
<keyword evidence="4 5" id="KW-0560">Oxidoreductase</keyword>
<comment type="similarity">
    <text evidence="2 5">Belongs to the carotenoid/retinoid oxidoreductase family.</text>
</comment>
<dbReference type="RefSeq" id="WP_114004431.1">
    <property type="nucleotide sequence ID" value="NZ_QGDC01000003.1"/>
</dbReference>
<dbReference type="Gene3D" id="3.50.50.60">
    <property type="entry name" value="FAD/NAD(P)-binding domain"/>
    <property type="match status" value="2"/>
</dbReference>
<sequence>MPPNKVIIIGAGIAGIAAAIRLTVKGYQAEVFEANAYPGGKLTEFDQQGYRFDAGPSLFTMPQYVDELFLLAGKDPREYFNYQKLNRVCNYFYEDGTQLTAYADVNNLALEIAGNTDTAIEDVLAHAAKSQKIYAITNHVFLERSLHRLKTYLRWDTLRSIWKLRGIDAGRTMHKANKSFFKDDRVVQLFNRYATYNGSNPYKAPATLNVIPHLEQHYGTYFPQGGMYSITASLVKLAEDLGVKFTYNAAVSDIVVEGGKTAGITLDGAFVPANIVVSNTDIWFTYKKLLKKYPALHPKKILNQQRSSSALIFYWGISKQFEKLDLHNIFFSADYEAEFKHIWEQKNIYHDPTIYLNVTAKYNPEDAPDGHENWFVMINVPANEGQDWDTLIAAARKNVIDKLTRLLGQDIAGLIQCESILDPRSIESRTSSYQGSLYGTSSNNKFAAFLRHANRSGKVNNLYCCGGSVHPGGGIPLCLLSAKIVSDWVPDV</sequence>
<dbReference type="GO" id="GO:0016117">
    <property type="term" value="P:carotenoid biosynthetic process"/>
    <property type="evidence" value="ECO:0007669"/>
    <property type="project" value="UniProtKB-KW"/>
</dbReference>
<dbReference type="NCBIfam" id="TIGR02734">
    <property type="entry name" value="crtI_fam"/>
    <property type="match status" value="1"/>
</dbReference>
<proteinExistence type="inferred from homology"/>
<dbReference type="InterPro" id="IPR036188">
    <property type="entry name" value="FAD/NAD-bd_sf"/>
</dbReference>
<organism evidence="7 8">
    <name type="scientific">Mucilaginibacter hurinus</name>
    <dbReference type="NCBI Taxonomy" id="2201324"/>
    <lineage>
        <taxon>Bacteria</taxon>
        <taxon>Pseudomonadati</taxon>
        <taxon>Bacteroidota</taxon>
        <taxon>Sphingobacteriia</taxon>
        <taxon>Sphingobacteriales</taxon>
        <taxon>Sphingobacteriaceae</taxon>
        <taxon>Mucilaginibacter</taxon>
    </lineage>
</organism>
<dbReference type="AlphaFoldDB" id="A0A367GR13"/>
<dbReference type="NCBIfam" id="NF042421">
    <property type="entry name" value="hydcarot_desat_CrtD"/>
    <property type="match status" value="1"/>
</dbReference>
<accession>A0A367GR13</accession>
<dbReference type="PANTHER" id="PTHR43734">
    <property type="entry name" value="PHYTOENE DESATURASE"/>
    <property type="match status" value="1"/>
</dbReference>
<dbReference type="Pfam" id="PF01593">
    <property type="entry name" value="Amino_oxidase"/>
    <property type="match status" value="1"/>
</dbReference>
<name>A0A367GR13_9SPHI</name>
<evidence type="ECO:0000256" key="1">
    <source>
        <dbReference type="ARBA" id="ARBA00004829"/>
    </source>
</evidence>
<evidence type="ECO:0000256" key="4">
    <source>
        <dbReference type="ARBA" id="ARBA00023002"/>
    </source>
</evidence>
<evidence type="ECO:0000259" key="6">
    <source>
        <dbReference type="Pfam" id="PF01593"/>
    </source>
</evidence>
<dbReference type="PANTHER" id="PTHR43734:SF7">
    <property type="entry name" value="4,4'-DIAPONEUROSPORENE OXYGENASE"/>
    <property type="match status" value="1"/>
</dbReference>
<dbReference type="SUPFAM" id="SSF51905">
    <property type="entry name" value="FAD/NAD(P)-binding domain"/>
    <property type="match status" value="1"/>
</dbReference>
<keyword evidence="8" id="KW-1185">Reference proteome</keyword>
<evidence type="ECO:0000256" key="2">
    <source>
        <dbReference type="ARBA" id="ARBA00006046"/>
    </source>
</evidence>
<comment type="pathway">
    <text evidence="1 5">Carotenoid biosynthesis.</text>
</comment>
<gene>
    <name evidence="7" type="ORF">DJ568_06375</name>
</gene>
<evidence type="ECO:0000313" key="7">
    <source>
        <dbReference type="EMBL" id="RCH55515.1"/>
    </source>
</evidence>
<comment type="caution">
    <text evidence="7">The sequence shown here is derived from an EMBL/GenBank/DDBJ whole genome shotgun (WGS) entry which is preliminary data.</text>
</comment>
<evidence type="ECO:0000313" key="8">
    <source>
        <dbReference type="Proteomes" id="UP000253209"/>
    </source>
</evidence>
<reference evidence="7 8" key="1">
    <citation type="submission" date="2018-05" db="EMBL/GenBank/DDBJ databases">
        <title>Mucilaginibacter hurinus sp. nov., isolated from briquette warehouse soil.</title>
        <authorList>
            <person name="Choi L."/>
        </authorList>
    </citation>
    <scope>NUCLEOTIDE SEQUENCE [LARGE SCALE GENOMIC DNA]</scope>
    <source>
        <strain evidence="7 8">ZR32</strain>
    </source>
</reference>
<dbReference type="InterPro" id="IPR054840">
    <property type="entry name" value="hydcarot_desat_CrtD"/>
</dbReference>